<organism evidence="4">
    <name type="scientific">Selaginella moellendorffii</name>
    <name type="common">Spikemoss</name>
    <dbReference type="NCBI Taxonomy" id="88036"/>
    <lineage>
        <taxon>Eukaryota</taxon>
        <taxon>Viridiplantae</taxon>
        <taxon>Streptophyta</taxon>
        <taxon>Embryophyta</taxon>
        <taxon>Tracheophyta</taxon>
        <taxon>Lycopodiopsida</taxon>
        <taxon>Selaginellales</taxon>
        <taxon>Selaginellaceae</taxon>
        <taxon>Selaginella</taxon>
    </lineage>
</organism>
<dbReference type="Pfam" id="PF23156">
    <property type="entry name" value="DUF7054"/>
    <property type="match status" value="1"/>
</dbReference>
<dbReference type="InParanoid" id="D8T9U3"/>
<name>D8T9U3_SELML</name>
<evidence type="ECO:0000313" key="4">
    <source>
        <dbReference type="Proteomes" id="UP000001514"/>
    </source>
</evidence>
<dbReference type="FunCoup" id="D8T9U3">
    <property type="interactions" value="475"/>
</dbReference>
<dbReference type="Gramene" id="EFJ06549">
    <property type="protein sequence ID" value="EFJ06549"/>
    <property type="gene ID" value="SELMODRAFT_448736"/>
</dbReference>
<dbReference type="OrthoDB" id="1919859at2759"/>
<dbReference type="KEGG" id="smo:SELMODRAFT_448736"/>
<dbReference type="Proteomes" id="UP000001514">
    <property type="component" value="Unassembled WGS sequence"/>
</dbReference>
<feature type="domain" description="DUF7054" evidence="2">
    <location>
        <begin position="84"/>
        <end position="160"/>
    </location>
</feature>
<dbReference type="InterPro" id="IPR055482">
    <property type="entry name" value="DUF7054"/>
</dbReference>
<dbReference type="InterPro" id="IPR040358">
    <property type="entry name" value="At4g22758-like"/>
</dbReference>
<feature type="region of interest" description="Disordered" evidence="1">
    <location>
        <begin position="1"/>
        <end position="65"/>
    </location>
</feature>
<dbReference type="eggNOG" id="KOG4197">
    <property type="taxonomic scope" value="Eukaryota"/>
</dbReference>
<gene>
    <name evidence="3" type="ORF">SELMODRAFT_448736</name>
</gene>
<dbReference type="PANTHER" id="PTHR33270">
    <property type="entry name" value="BNAC05G50380D PROTEIN"/>
    <property type="match status" value="1"/>
</dbReference>
<protein>
    <recommendedName>
        <fullName evidence="2">DUF7054 domain-containing protein</fullName>
    </recommendedName>
</protein>
<dbReference type="EMBL" id="GL377699">
    <property type="protein sequence ID" value="EFJ06549.1"/>
    <property type="molecule type" value="Genomic_DNA"/>
</dbReference>
<dbReference type="AlphaFoldDB" id="D8T9U3"/>
<dbReference type="PANTHER" id="PTHR33270:SF18">
    <property type="entry name" value="OS02G0324700 PROTEIN"/>
    <property type="match status" value="1"/>
</dbReference>
<evidence type="ECO:0000259" key="2">
    <source>
        <dbReference type="Pfam" id="PF23156"/>
    </source>
</evidence>
<sequence length="197" mass="21316">MAPHAMEVVASSSSSLGSKGRTSPKSKAMVVVPGRKVPVVAEKDKNAPSRAYADENLSAKRPPGKTPLAALLSKSQGKGDANLMLVTVTVLGSPGPLRFLVDKADTVGRVVDTALRVYAREGRLPLLSKQLVELYCDNGDFKALDSNECIGVLGTRQFLLYRKKADEISERQTSVTQPISHPLKHWWSFMSSLVCSH</sequence>
<evidence type="ECO:0000313" key="3">
    <source>
        <dbReference type="EMBL" id="EFJ06549.1"/>
    </source>
</evidence>
<accession>D8T9U3</accession>
<proteinExistence type="predicted"/>
<feature type="compositionally biased region" description="Low complexity" evidence="1">
    <location>
        <begin position="30"/>
        <end position="40"/>
    </location>
</feature>
<evidence type="ECO:0000256" key="1">
    <source>
        <dbReference type="SAM" id="MobiDB-lite"/>
    </source>
</evidence>
<reference evidence="3 4" key="1">
    <citation type="journal article" date="2011" name="Science">
        <title>The Selaginella genome identifies genetic changes associated with the evolution of vascular plants.</title>
        <authorList>
            <person name="Banks J.A."/>
            <person name="Nishiyama T."/>
            <person name="Hasebe M."/>
            <person name="Bowman J.L."/>
            <person name="Gribskov M."/>
            <person name="dePamphilis C."/>
            <person name="Albert V.A."/>
            <person name="Aono N."/>
            <person name="Aoyama T."/>
            <person name="Ambrose B.A."/>
            <person name="Ashton N.W."/>
            <person name="Axtell M.J."/>
            <person name="Barker E."/>
            <person name="Barker M.S."/>
            <person name="Bennetzen J.L."/>
            <person name="Bonawitz N.D."/>
            <person name="Chapple C."/>
            <person name="Cheng C."/>
            <person name="Correa L.G."/>
            <person name="Dacre M."/>
            <person name="DeBarry J."/>
            <person name="Dreyer I."/>
            <person name="Elias M."/>
            <person name="Engstrom E.M."/>
            <person name="Estelle M."/>
            <person name="Feng L."/>
            <person name="Finet C."/>
            <person name="Floyd S.K."/>
            <person name="Frommer W.B."/>
            <person name="Fujita T."/>
            <person name="Gramzow L."/>
            <person name="Gutensohn M."/>
            <person name="Harholt J."/>
            <person name="Hattori M."/>
            <person name="Heyl A."/>
            <person name="Hirai T."/>
            <person name="Hiwatashi Y."/>
            <person name="Ishikawa M."/>
            <person name="Iwata M."/>
            <person name="Karol K.G."/>
            <person name="Koehler B."/>
            <person name="Kolukisaoglu U."/>
            <person name="Kubo M."/>
            <person name="Kurata T."/>
            <person name="Lalonde S."/>
            <person name="Li K."/>
            <person name="Li Y."/>
            <person name="Litt A."/>
            <person name="Lyons E."/>
            <person name="Manning G."/>
            <person name="Maruyama T."/>
            <person name="Michael T.P."/>
            <person name="Mikami K."/>
            <person name="Miyazaki S."/>
            <person name="Morinaga S."/>
            <person name="Murata T."/>
            <person name="Mueller-Roeber B."/>
            <person name="Nelson D.R."/>
            <person name="Obara M."/>
            <person name="Oguri Y."/>
            <person name="Olmstead R.G."/>
            <person name="Onodera N."/>
            <person name="Petersen B.L."/>
            <person name="Pils B."/>
            <person name="Prigge M."/>
            <person name="Rensing S.A."/>
            <person name="Riano-Pachon D.M."/>
            <person name="Roberts A.W."/>
            <person name="Sato Y."/>
            <person name="Scheller H.V."/>
            <person name="Schulz B."/>
            <person name="Schulz C."/>
            <person name="Shakirov E.V."/>
            <person name="Shibagaki N."/>
            <person name="Shinohara N."/>
            <person name="Shippen D.E."/>
            <person name="Soerensen I."/>
            <person name="Sotooka R."/>
            <person name="Sugimoto N."/>
            <person name="Sugita M."/>
            <person name="Sumikawa N."/>
            <person name="Tanurdzic M."/>
            <person name="Theissen G."/>
            <person name="Ulvskov P."/>
            <person name="Wakazuki S."/>
            <person name="Weng J.K."/>
            <person name="Willats W.W."/>
            <person name="Wipf D."/>
            <person name="Wolf P.G."/>
            <person name="Yang L."/>
            <person name="Zimmer A.D."/>
            <person name="Zhu Q."/>
            <person name="Mitros T."/>
            <person name="Hellsten U."/>
            <person name="Loque D."/>
            <person name="Otillar R."/>
            <person name="Salamov A."/>
            <person name="Schmutz J."/>
            <person name="Shapiro H."/>
            <person name="Lindquist E."/>
            <person name="Lucas S."/>
            <person name="Rokhsar D."/>
            <person name="Grigoriev I.V."/>
        </authorList>
    </citation>
    <scope>NUCLEOTIDE SEQUENCE [LARGE SCALE GENOMIC DNA]</scope>
</reference>
<dbReference type="HOGENOM" id="CLU_1386280_0_0_1"/>
<feature type="compositionally biased region" description="Polar residues" evidence="1">
    <location>
        <begin position="16"/>
        <end position="25"/>
    </location>
</feature>
<keyword evidence="4" id="KW-1185">Reference proteome</keyword>
<dbReference type="OMA" id="PKSKAMV"/>